<protein>
    <recommendedName>
        <fullName evidence="5">Mid2 domain-containing protein</fullName>
    </recommendedName>
</protein>
<keyword evidence="2" id="KW-1133">Transmembrane helix</keyword>
<organism evidence="3 4">
    <name type="scientific">Marasmiellus scandens</name>
    <dbReference type="NCBI Taxonomy" id="2682957"/>
    <lineage>
        <taxon>Eukaryota</taxon>
        <taxon>Fungi</taxon>
        <taxon>Dikarya</taxon>
        <taxon>Basidiomycota</taxon>
        <taxon>Agaricomycotina</taxon>
        <taxon>Agaricomycetes</taxon>
        <taxon>Agaricomycetidae</taxon>
        <taxon>Agaricales</taxon>
        <taxon>Marasmiineae</taxon>
        <taxon>Omphalotaceae</taxon>
        <taxon>Marasmiellus</taxon>
    </lineage>
</organism>
<evidence type="ECO:0000256" key="2">
    <source>
        <dbReference type="SAM" id="Phobius"/>
    </source>
</evidence>
<dbReference type="EMBL" id="JBANRG010000022">
    <property type="protein sequence ID" value="KAK7455754.1"/>
    <property type="molecule type" value="Genomic_DNA"/>
</dbReference>
<name>A0ABR1JB49_9AGAR</name>
<reference evidence="3 4" key="1">
    <citation type="submission" date="2024-01" db="EMBL/GenBank/DDBJ databases">
        <title>A draft genome for the cacao thread blight pathogen Marasmiellus scandens.</title>
        <authorList>
            <person name="Baruah I.K."/>
            <person name="Leung J."/>
            <person name="Bukari Y."/>
            <person name="Amoako-Attah I."/>
            <person name="Meinhardt L.W."/>
            <person name="Bailey B.A."/>
            <person name="Cohen S.P."/>
        </authorList>
    </citation>
    <scope>NUCLEOTIDE SEQUENCE [LARGE SCALE GENOMIC DNA]</scope>
    <source>
        <strain evidence="3 4">GH-19</strain>
    </source>
</reference>
<gene>
    <name evidence="3" type="ORF">VKT23_010786</name>
</gene>
<keyword evidence="2" id="KW-0472">Membrane</keyword>
<keyword evidence="4" id="KW-1185">Reference proteome</keyword>
<comment type="caution">
    <text evidence="3">The sequence shown here is derived from an EMBL/GenBank/DDBJ whole genome shotgun (WGS) entry which is preliminary data.</text>
</comment>
<dbReference type="Proteomes" id="UP001498398">
    <property type="component" value="Unassembled WGS sequence"/>
</dbReference>
<feature type="region of interest" description="Disordered" evidence="1">
    <location>
        <begin position="201"/>
        <end position="235"/>
    </location>
</feature>
<evidence type="ECO:0000313" key="3">
    <source>
        <dbReference type="EMBL" id="KAK7455754.1"/>
    </source>
</evidence>
<proteinExistence type="predicted"/>
<evidence type="ECO:0000256" key="1">
    <source>
        <dbReference type="SAM" id="MobiDB-lite"/>
    </source>
</evidence>
<sequence length="326" mass="35743">MSSAGNEVDVEVITHETSAQVGTATVLAMDYPGRMAKDTFAVRDSMFSEAEASPLGVRVGDGGPDTITSTSTPVTTVSIPIIITSELSGQLTTFTTISESTSFSRFTTTRPPLLSSSSVSSKTQPNIAGIIGFVIGGIIILMTLILVGIKFYHRRRIRKNRRFQIAVESALNRSYPPIQPYDLKHESVHFADGTRHQILPNNRLSWRVNPPPQSSQDTIDSRDPAPEQMSRPQSAISVHSLHNSVHSAVTTSTMTARQVQLQEEANDLRDQVRRLQQTVDSSNDGVRGMQVAMERMMAHIQTLESQLNSDWARGLTDDPPPVYAEA</sequence>
<feature type="transmembrane region" description="Helical" evidence="2">
    <location>
        <begin position="127"/>
        <end position="152"/>
    </location>
</feature>
<keyword evidence="2" id="KW-0812">Transmembrane</keyword>
<evidence type="ECO:0000313" key="4">
    <source>
        <dbReference type="Proteomes" id="UP001498398"/>
    </source>
</evidence>
<accession>A0ABR1JB49</accession>
<evidence type="ECO:0008006" key="5">
    <source>
        <dbReference type="Google" id="ProtNLM"/>
    </source>
</evidence>